<accession>A0A2P6N498</accession>
<protein>
    <submittedName>
        <fullName evidence="13">Grg1 protein</fullName>
    </submittedName>
</protein>
<keyword evidence="2 9" id="KW-0812">Transmembrane</keyword>
<evidence type="ECO:0000256" key="2">
    <source>
        <dbReference type="ARBA" id="ARBA00022692"/>
    </source>
</evidence>
<feature type="domain" description="Protein kinase" evidence="11">
    <location>
        <begin position="592"/>
        <end position="890"/>
    </location>
</feature>
<reference evidence="13 14" key="1">
    <citation type="journal article" date="2018" name="Genome Biol. Evol.">
        <title>Multiple Roots of Fruiting Body Formation in Amoebozoa.</title>
        <authorList>
            <person name="Hillmann F."/>
            <person name="Forbes G."/>
            <person name="Novohradska S."/>
            <person name="Ferling I."/>
            <person name="Riege K."/>
            <person name="Groth M."/>
            <person name="Westermann M."/>
            <person name="Marz M."/>
            <person name="Spaller T."/>
            <person name="Winckler T."/>
            <person name="Schaap P."/>
            <person name="Glockner G."/>
        </authorList>
    </citation>
    <scope>NUCLEOTIDE SEQUENCE [LARGE SCALE GENOMIC DNA]</scope>
    <source>
        <strain evidence="13 14">Jena</strain>
    </source>
</reference>
<dbReference type="Pfam" id="PF07714">
    <property type="entry name" value="PK_Tyr_Ser-Thr"/>
    <property type="match status" value="1"/>
</dbReference>
<comment type="subcellular location">
    <subcellularLocation>
        <location evidence="1">Membrane</location>
    </subcellularLocation>
</comment>
<gene>
    <name evidence="13" type="ORF">PROFUN_00957</name>
</gene>
<dbReference type="PANTHER" id="PTHR27001">
    <property type="entry name" value="OS01G0253100 PROTEIN"/>
    <property type="match status" value="1"/>
</dbReference>
<evidence type="ECO:0000256" key="8">
    <source>
        <dbReference type="SAM" id="MobiDB-lite"/>
    </source>
</evidence>
<dbReference type="Gene3D" id="2.60.220.50">
    <property type="match status" value="1"/>
</dbReference>
<keyword evidence="5 9" id="KW-1133">Transmembrane helix</keyword>
<dbReference type="InterPro" id="IPR046338">
    <property type="entry name" value="GAIN_dom_sf"/>
</dbReference>
<feature type="chain" id="PRO_5015173512" evidence="10">
    <location>
        <begin position="18"/>
        <end position="950"/>
    </location>
</feature>
<dbReference type="InterPro" id="IPR001245">
    <property type="entry name" value="Ser-Thr/Tyr_kinase_cat_dom"/>
</dbReference>
<comment type="caution">
    <text evidence="13">The sequence shown here is derived from an EMBL/GenBank/DDBJ whole genome shotgun (WGS) entry which is preliminary data.</text>
</comment>
<dbReference type="SUPFAM" id="SSF56112">
    <property type="entry name" value="Protein kinase-like (PK-like)"/>
    <property type="match status" value="1"/>
</dbReference>
<keyword evidence="4" id="KW-0067">ATP-binding</keyword>
<dbReference type="GO" id="GO:0005886">
    <property type="term" value="C:plasma membrane"/>
    <property type="evidence" value="ECO:0007669"/>
    <property type="project" value="TreeGrafter"/>
</dbReference>
<dbReference type="InterPro" id="IPR000719">
    <property type="entry name" value="Prot_kinase_dom"/>
</dbReference>
<evidence type="ECO:0000259" key="12">
    <source>
        <dbReference type="PROSITE" id="PS50221"/>
    </source>
</evidence>
<dbReference type="EMBL" id="MDYQ01000207">
    <property type="protein sequence ID" value="PRP78784.1"/>
    <property type="molecule type" value="Genomic_DNA"/>
</dbReference>
<dbReference type="InterPro" id="IPR057244">
    <property type="entry name" value="GAIN_B"/>
</dbReference>
<dbReference type="Pfam" id="PF11034">
    <property type="entry name" value="Grg1"/>
    <property type="match status" value="1"/>
</dbReference>
<dbReference type="STRING" id="1890364.A0A2P6N498"/>
<evidence type="ECO:0000256" key="4">
    <source>
        <dbReference type="ARBA" id="ARBA00022840"/>
    </source>
</evidence>
<keyword evidence="10" id="KW-0732">Signal</keyword>
<dbReference type="InterPro" id="IPR036426">
    <property type="entry name" value="Bulb-type_lectin_dom_sf"/>
</dbReference>
<evidence type="ECO:0000256" key="10">
    <source>
        <dbReference type="SAM" id="SignalP"/>
    </source>
</evidence>
<keyword evidence="14" id="KW-1185">Reference proteome</keyword>
<keyword evidence="7" id="KW-1015">Disulfide bond</keyword>
<dbReference type="SMART" id="SM00303">
    <property type="entry name" value="GPS"/>
    <property type="match status" value="1"/>
</dbReference>
<keyword evidence="6 9" id="KW-0472">Membrane</keyword>
<dbReference type="InterPro" id="IPR020100">
    <property type="entry name" value="Glc-repressible_Grg1"/>
</dbReference>
<keyword evidence="3" id="KW-0547">Nucleotide-binding</keyword>
<dbReference type="InterPro" id="IPR000203">
    <property type="entry name" value="GPS"/>
</dbReference>
<dbReference type="InParanoid" id="A0A2P6N498"/>
<dbReference type="GO" id="GO:0004672">
    <property type="term" value="F:protein kinase activity"/>
    <property type="evidence" value="ECO:0007669"/>
    <property type="project" value="InterPro"/>
</dbReference>
<dbReference type="GO" id="GO:0005524">
    <property type="term" value="F:ATP binding"/>
    <property type="evidence" value="ECO:0007669"/>
    <property type="project" value="UniProtKB-KW"/>
</dbReference>
<dbReference type="AlphaFoldDB" id="A0A2P6N498"/>
<dbReference type="Gene3D" id="2.90.10.10">
    <property type="entry name" value="Bulb-type lectin domain"/>
    <property type="match status" value="1"/>
</dbReference>
<dbReference type="Pfam" id="PF01825">
    <property type="entry name" value="GPS"/>
    <property type="match status" value="1"/>
</dbReference>
<dbReference type="PROSITE" id="PS50011">
    <property type="entry name" value="PROTEIN_KINASE_DOM"/>
    <property type="match status" value="1"/>
</dbReference>
<dbReference type="InterPro" id="IPR011009">
    <property type="entry name" value="Kinase-like_dom_sf"/>
</dbReference>
<feature type="region of interest" description="Disordered" evidence="8">
    <location>
        <begin position="928"/>
        <end position="950"/>
    </location>
</feature>
<organism evidence="13 14">
    <name type="scientific">Planoprotostelium fungivorum</name>
    <dbReference type="NCBI Taxonomy" id="1890364"/>
    <lineage>
        <taxon>Eukaryota</taxon>
        <taxon>Amoebozoa</taxon>
        <taxon>Evosea</taxon>
        <taxon>Variosea</taxon>
        <taxon>Cavosteliida</taxon>
        <taxon>Cavosteliaceae</taxon>
        <taxon>Planoprotostelium</taxon>
    </lineage>
</organism>
<evidence type="ECO:0000259" key="11">
    <source>
        <dbReference type="PROSITE" id="PS50011"/>
    </source>
</evidence>
<dbReference type="Gene3D" id="1.10.510.10">
    <property type="entry name" value="Transferase(Phosphotransferase) domain 1"/>
    <property type="match status" value="1"/>
</dbReference>
<dbReference type="PANTHER" id="PTHR27001:SF939">
    <property type="entry name" value="INTERLEUKIN 1 RECEPTOR ASSOCIATED KINASE 1"/>
    <property type="match status" value="1"/>
</dbReference>
<evidence type="ECO:0000256" key="7">
    <source>
        <dbReference type="ARBA" id="ARBA00023157"/>
    </source>
</evidence>
<proteinExistence type="predicted"/>
<name>A0A2P6N498_9EUKA</name>
<evidence type="ECO:0000313" key="13">
    <source>
        <dbReference type="EMBL" id="PRP78784.1"/>
    </source>
</evidence>
<evidence type="ECO:0000256" key="1">
    <source>
        <dbReference type="ARBA" id="ARBA00004370"/>
    </source>
</evidence>
<feature type="signal peptide" evidence="10">
    <location>
        <begin position="1"/>
        <end position="17"/>
    </location>
</feature>
<evidence type="ECO:0000313" key="14">
    <source>
        <dbReference type="Proteomes" id="UP000241769"/>
    </source>
</evidence>
<sequence>MMQTCLVFVVCVYSAFGQDINDPLPLVNHTSPLFSGWLAVYSNNPSHQLSNSNDSYPVISSSGEWQLTFSSDGWLQVVHYEDPSFWRWRPTPFADVFGTSFFLGVQSDANVVWYNVSTKAGETSQALWASSLGACGRAISEPRPVIYNLTVTDDGRIEQYNQTESTLWWSSSIIHSIDVSEVTTDGGLLILHGVFNRLSSGTMQMGSTIYNIPLTSFSTTTANVSIPGGVGLNLTLTLGACQSTLAIPFSYPSPSFFIQSEPLLINVSGTNAGPSDSPSILCISLIRTSCQSVSGSVFSALFIVPSSVASGQLTVSLTWFNASATFRRDFEYTSPSQSLEDLTAGGASPGSLSSAVENLVERALTVSDTFSIDNSTGVSIYASVIRKNDSDFEGAIGVNETQFIIPSSIIRSLSTADVSTNVSGTRLSVVLSQFSINPFPQGDTVGSLIGLSLYVNDTYVSVRNVSPPIQITISLPNNSTTNDLQCLFWEQMTSSWSREGCSTRVAEKSVTCLCSHLTNFTLGRPVPVSSSQTISELSPANGEEEGYNKMYLIAIAGIVPIILLVVVIAVLITRKKKSSSFSVLSLEPQDDVETKEEIGRGTKSIIYLASKSHTTDVAVKKTKDREKAKQMITEGNRLKDIHHPNILMHLGLYTEEQMTCLMVDYMHQGTLHDVLAKGTFFDLIEIQSIMKQIASAVTYLHENNFIHGRLCPRKVYISSTHLVKLSAYGAETVYDTPEYMNKYTSAEDLRDKQLTEAGDIYSFGVIFDEMMSRRRVKDDIKGAAPDAWRDIVRACTQESEQRISMRMLGKRLNQQSKGSGQFDDAPVQVTDAYVVDDRHPKYHSACSSAEATEVFAVFHAAWHLIHQNQARTPNNTQTTMETIKNAANYVSESVQSTFATGSKEANKEVAKDSDQSIGTRLNAGIDAAKDKMDESSHDAKAEAYKQKATH</sequence>
<dbReference type="OrthoDB" id="1890790at2759"/>
<dbReference type="PROSITE" id="PS50221">
    <property type="entry name" value="GAIN_B"/>
    <property type="match status" value="1"/>
</dbReference>
<evidence type="ECO:0000256" key="5">
    <source>
        <dbReference type="ARBA" id="ARBA00022989"/>
    </source>
</evidence>
<dbReference type="Proteomes" id="UP000241769">
    <property type="component" value="Unassembled WGS sequence"/>
</dbReference>
<feature type="domain" description="GAIN-B" evidence="12">
    <location>
        <begin position="368"/>
        <end position="530"/>
    </location>
</feature>
<feature type="transmembrane region" description="Helical" evidence="9">
    <location>
        <begin position="550"/>
        <end position="572"/>
    </location>
</feature>
<evidence type="ECO:0000256" key="9">
    <source>
        <dbReference type="SAM" id="Phobius"/>
    </source>
</evidence>
<evidence type="ECO:0000256" key="3">
    <source>
        <dbReference type="ARBA" id="ARBA00022741"/>
    </source>
</evidence>
<evidence type="ECO:0000256" key="6">
    <source>
        <dbReference type="ARBA" id="ARBA00023136"/>
    </source>
</evidence>